<dbReference type="EMBL" id="DSRU01000157">
    <property type="protein sequence ID" value="HFM98218.1"/>
    <property type="molecule type" value="Genomic_DNA"/>
</dbReference>
<proteinExistence type="predicted"/>
<comment type="caution">
    <text evidence="1">The sequence shown here is derived from an EMBL/GenBank/DDBJ whole genome shotgun (WGS) entry which is preliminary data.</text>
</comment>
<sequence length="85" mass="9383">MITPDHLKVRFLNVSNDSRCPIGVQCPWAGQATVVIRVEKNDSALGDFSLILNAASQEQTAIRVDNYSTEILHQFQQGVAKEGKI</sequence>
<evidence type="ECO:0000313" key="1">
    <source>
        <dbReference type="EMBL" id="HFM98218.1"/>
    </source>
</evidence>
<dbReference type="AlphaFoldDB" id="A0A7C3PG54"/>
<reference evidence="1" key="1">
    <citation type="journal article" date="2020" name="mSystems">
        <title>Genome- and Community-Level Interaction Insights into Carbon Utilization and Element Cycling Functions of Hydrothermarchaeota in Hydrothermal Sediment.</title>
        <authorList>
            <person name="Zhou Z."/>
            <person name="Liu Y."/>
            <person name="Xu W."/>
            <person name="Pan J."/>
            <person name="Luo Z.H."/>
            <person name="Li M."/>
        </authorList>
    </citation>
    <scope>NUCLEOTIDE SEQUENCE [LARGE SCALE GENOMIC DNA]</scope>
    <source>
        <strain evidence="1">SpSt-418</strain>
    </source>
</reference>
<organism evidence="1">
    <name type="scientific">Oscillatoriales cyanobacterium SpSt-418</name>
    <dbReference type="NCBI Taxonomy" id="2282169"/>
    <lineage>
        <taxon>Bacteria</taxon>
        <taxon>Bacillati</taxon>
        <taxon>Cyanobacteriota</taxon>
        <taxon>Cyanophyceae</taxon>
        <taxon>Oscillatoriophycideae</taxon>
        <taxon>Oscillatoriales</taxon>
    </lineage>
</organism>
<name>A0A7C3PG54_9CYAN</name>
<accession>A0A7C3PG54</accession>
<gene>
    <name evidence="1" type="ORF">ENR64_10775</name>
</gene>
<protein>
    <submittedName>
        <fullName evidence="1">Uncharacterized protein</fullName>
    </submittedName>
</protein>